<dbReference type="Proteomes" id="UP001620645">
    <property type="component" value="Unassembled WGS sequence"/>
</dbReference>
<proteinExistence type="predicted"/>
<evidence type="ECO:0000313" key="3">
    <source>
        <dbReference type="Proteomes" id="UP001620645"/>
    </source>
</evidence>
<feature type="region of interest" description="Disordered" evidence="1">
    <location>
        <begin position="28"/>
        <end position="60"/>
    </location>
</feature>
<name>A0ABD2JSJ8_HETSC</name>
<dbReference type="AlphaFoldDB" id="A0ABD2JSJ8"/>
<comment type="caution">
    <text evidence="2">The sequence shown here is derived from an EMBL/GenBank/DDBJ whole genome shotgun (WGS) entry which is preliminary data.</text>
</comment>
<evidence type="ECO:0000256" key="1">
    <source>
        <dbReference type="SAM" id="MobiDB-lite"/>
    </source>
</evidence>
<reference evidence="2 3" key="1">
    <citation type="submission" date="2024-10" db="EMBL/GenBank/DDBJ databases">
        <authorList>
            <person name="Kim D."/>
        </authorList>
    </citation>
    <scope>NUCLEOTIDE SEQUENCE [LARGE SCALE GENOMIC DNA]</scope>
    <source>
        <strain evidence="2">Taebaek</strain>
    </source>
</reference>
<organism evidence="2 3">
    <name type="scientific">Heterodera schachtii</name>
    <name type="common">Sugarbeet cyst nematode worm</name>
    <name type="synonym">Tylenchus schachtii</name>
    <dbReference type="NCBI Taxonomy" id="97005"/>
    <lineage>
        <taxon>Eukaryota</taxon>
        <taxon>Metazoa</taxon>
        <taxon>Ecdysozoa</taxon>
        <taxon>Nematoda</taxon>
        <taxon>Chromadorea</taxon>
        <taxon>Rhabditida</taxon>
        <taxon>Tylenchina</taxon>
        <taxon>Tylenchomorpha</taxon>
        <taxon>Tylenchoidea</taxon>
        <taxon>Heteroderidae</taxon>
        <taxon>Heteroderinae</taxon>
        <taxon>Heterodera</taxon>
    </lineage>
</organism>
<dbReference type="EMBL" id="JBICCN010000111">
    <property type="protein sequence ID" value="KAL3093398.1"/>
    <property type="molecule type" value="Genomic_DNA"/>
</dbReference>
<sequence length="68" mass="7643">MWPRLWLAEPSFKLSPLREDKPIDLLVDVPEGGDKRGPFTFASPKKGEDESQASEQCKGEEAVPFVRV</sequence>
<gene>
    <name evidence="2" type="ORF">niasHS_005912</name>
</gene>
<protein>
    <submittedName>
        <fullName evidence="2">Uncharacterized protein</fullName>
    </submittedName>
</protein>
<accession>A0ABD2JSJ8</accession>
<evidence type="ECO:0000313" key="2">
    <source>
        <dbReference type="EMBL" id="KAL3093398.1"/>
    </source>
</evidence>
<keyword evidence="3" id="KW-1185">Reference proteome</keyword>